<dbReference type="InterPro" id="IPR007694">
    <property type="entry name" value="DNA_helicase_DnaB-like_C"/>
</dbReference>
<evidence type="ECO:0000313" key="3">
    <source>
        <dbReference type="Proteomes" id="UP000433471"/>
    </source>
</evidence>
<organism evidence="2 3">
    <name type="scientific">Vibrio phage vB_VchM_Kuja</name>
    <dbReference type="NCBI Taxonomy" id="2686437"/>
    <lineage>
        <taxon>Viruses</taxon>
        <taxon>Duplodnaviria</taxon>
        <taxon>Heunggongvirae</taxon>
        <taxon>Uroviricota</taxon>
        <taxon>Caudoviricetes</taxon>
        <taxon>Pantevenvirales</taxon>
        <taxon>Ackermannviridae</taxon>
        <taxon>Kujavirus</taxon>
        <taxon>Kujavirus kuja</taxon>
    </lineage>
</organism>
<feature type="domain" description="SF4 helicase" evidence="1">
    <location>
        <begin position="181"/>
        <end position="422"/>
    </location>
</feature>
<dbReference type="GO" id="GO:0003678">
    <property type="term" value="F:DNA helicase activity"/>
    <property type="evidence" value="ECO:0007669"/>
    <property type="project" value="InterPro"/>
</dbReference>
<evidence type="ECO:0000259" key="1">
    <source>
        <dbReference type="Pfam" id="PF03796"/>
    </source>
</evidence>
<evidence type="ECO:0000313" key="2">
    <source>
        <dbReference type="EMBL" id="QGZ16131.1"/>
    </source>
</evidence>
<dbReference type="EMBL" id="MN718199">
    <property type="protein sequence ID" value="QGZ16131.1"/>
    <property type="molecule type" value="Genomic_DNA"/>
</dbReference>
<dbReference type="Pfam" id="PF03796">
    <property type="entry name" value="DnaB_C"/>
    <property type="match status" value="1"/>
</dbReference>
<dbReference type="GO" id="GO:0005524">
    <property type="term" value="F:ATP binding"/>
    <property type="evidence" value="ECO:0007669"/>
    <property type="project" value="InterPro"/>
</dbReference>
<dbReference type="Gene3D" id="3.40.50.300">
    <property type="entry name" value="P-loop containing nucleotide triphosphate hydrolases"/>
    <property type="match status" value="1"/>
</dbReference>
<dbReference type="SUPFAM" id="SSF52540">
    <property type="entry name" value="P-loop containing nucleoside triphosphate hydrolases"/>
    <property type="match status" value="1"/>
</dbReference>
<keyword evidence="3" id="KW-1185">Reference proteome</keyword>
<protein>
    <recommendedName>
        <fullName evidence="1">SF4 helicase domain-containing protein</fullName>
    </recommendedName>
</protein>
<gene>
    <name evidence="2" type="ORF">Kuja_1400</name>
</gene>
<dbReference type="Proteomes" id="UP000433471">
    <property type="component" value="Segment"/>
</dbReference>
<proteinExistence type="predicted"/>
<sequence>MIINQIVLNNLVYNEPYMRHCIPHLRADFFRTIGEQHVFGLIDEFVNEYGIAPTPEVLVVKLERSKLSESIYNEALSIVTDMEAGNEHYDWLIKETEGWARDRALANAVRKASRIYAGEEKDGDPNILPELFQDALSISFKEDLGHIYWEMAGKHYDEMNVEGVKLPFGDDISYMNVITRGGVETKSLNVVLAGINVGKTTWLIDRAAEQVEMGKNVFYFTLEIQEKKIRHRTDARMLGMDFDRLEKLTKPEYLAAVDKKRRKCSGQLFIKEYAPGTAHIGHFRHYIKEIYMKYGVKPDLIVIDYITEAISNRLPIHMIGNTNTYFGSVAREFRSLGFEFDVPVWTAMQLQRDKQDGLNAKTGDVADAISIPKVADFMLVLGREEADVLLKQCTATQTKSRYDDKDKMRTFRLSLDNSMQKFSNSLIQPMDEQTTSISDKIRKEELQTMVKKNASLSEADSVLNWNFSSD</sequence>
<accession>A0A6B9J5G7</accession>
<dbReference type="GO" id="GO:0006260">
    <property type="term" value="P:DNA replication"/>
    <property type="evidence" value="ECO:0007669"/>
    <property type="project" value="InterPro"/>
</dbReference>
<reference evidence="2 3" key="1">
    <citation type="submission" date="2019-11" db="EMBL/GenBank/DDBJ databases">
        <title>Characterization of a novel member of the family Ackermannviridae.</title>
        <authorList>
            <person name="Maina A.N."/>
            <person name="Mwaura F.B."/>
            <person name="Jumba M."/>
        </authorList>
    </citation>
    <scope>NUCLEOTIDE SEQUENCE [LARGE SCALE GENOMIC DNA]</scope>
</reference>
<dbReference type="InterPro" id="IPR027417">
    <property type="entry name" value="P-loop_NTPase"/>
</dbReference>
<name>A0A6B9J5G7_9CAUD</name>